<name>A0A940MUL9_9PROT</name>
<keyword evidence="3" id="KW-1185">Reference proteome</keyword>
<evidence type="ECO:0000256" key="1">
    <source>
        <dbReference type="SAM" id="MobiDB-lite"/>
    </source>
</evidence>
<organism evidence="2 3">
    <name type="scientific">Roseomonas indoligenes</name>
    <dbReference type="NCBI Taxonomy" id="2820811"/>
    <lineage>
        <taxon>Bacteria</taxon>
        <taxon>Pseudomonadati</taxon>
        <taxon>Pseudomonadota</taxon>
        <taxon>Alphaproteobacteria</taxon>
        <taxon>Acetobacterales</taxon>
        <taxon>Roseomonadaceae</taxon>
        <taxon>Roseomonas</taxon>
    </lineage>
</organism>
<protein>
    <submittedName>
        <fullName evidence="2">Mitochondrial fission ELM1 family protein</fullName>
    </submittedName>
</protein>
<dbReference type="AlphaFoldDB" id="A0A940MUL9"/>
<feature type="region of interest" description="Disordered" evidence="1">
    <location>
        <begin position="374"/>
        <end position="403"/>
    </location>
</feature>
<sequence>MDGTESTGRPTPARIWALLGPRTGDNNTVLALAEAAAAETGGVVAEIRLRHNVLRLLPPALLGAGLASLDRDSRKRLVPPWPDLVIGVGRRSVPAARWVRERSAGRARIVQTGRPRCDPALLDLVVTTPQYGVPPGPNVLELPVTPTRQTPARLAEAAADWGEDFARFPAPRRALLLGGSSWPWRPDEEAVEGACRALVVRAEEEGGSVLAIASRRTPAALAGRVRGLLAAARVPAALLEGKGERNPYPGLLALADSIAVTADSVSMVSDALASGRPVSLVPVRANRVGEALLRGMRALRLADADEAASPVVGALGRAWGSLVRRGLVGWPRDLWFFWRGLEHQRLTEGRSAPPDATAAALARIRPLLRGDGAGEACPGCDPPAPGHPGGCASPGSHAPPPPG</sequence>
<dbReference type="Pfam" id="PF06258">
    <property type="entry name" value="Mito_fiss_Elm1"/>
    <property type="match status" value="1"/>
</dbReference>
<dbReference type="Proteomes" id="UP000677537">
    <property type="component" value="Unassembled WGS sequence"/>
</dbReference>
<dbReference type="EMBL" id="JAGIZA010000001">
    <property type="protein sequence ID" value="MBP0491235.1"/>
    <property type="molecule type" value="Genomic_DNA"/>
</dbReference>
<accession>A0A940MUL9</accession>
<proteinExistence type="predicted"/>
<gene>
    <name evidence="2" type="ORF">J5Y10_00420</name>
</gene>
<reference evidence="2" key="1">
    <citation type="submission" date="2021-03" db="EMBL/GenBank/DDBJ databases">
        <authorList>
            <person name="So Y."/>
        </authorList>
    </citation>
    <scope>NUCLEOTIDE SEQUENCE</scope>
    <source>
        <strain evidence="2">SG15</strain>
    </source>
</reference>
<dbReference type="RefSeq" id="WP_209369713.1">
    <property type="nucleotide sequence ID" value="NZ_JAGIZA010000001.1"/>
</dbReference>
<evidence type="ECO:0000313" key="2">
    <source>
        <dbReference type="EMBL" id="MBP0491235.1"/>
    </source>
</evidence>
<dbReference type="PANTHER" id="PTHR33986:SF15">
    <property type="entry name" value="MITOCHONDRIAL FISSION PROTEIN ELM1"/>
    <property type="match status" value="1"/>
</dbReference>
<dbReference type="InterPro" id="IPR009367">
    <property type="entry name" value="Elm1-like"/>
</dbReference>
<dbReference type="PANTHER" id="PTHR33986">
    <property type="entry name" value="OS02G0535700 PROTEIN"/>
    <property type="match status" value="1"/>
</dbReference>
<comment type="caution">
    <text evidence="2">The sequence shown here is derived from an EMBL/GenBank/DDBJ whole genome shotgun (WGS) entry which is preliminary data.</text>
</comment>
<evidence type="ECO:0000313" key="3">
    <source>
        <dbReference type="Proteomes" id="UP000677537"/>
    </source>
</evidence>